<feature type="coiled-coil region" evidence="10">
    <location>
        <begin position="375"/>
        <end position="402"/>
    </location>
</feature>
<dbReference type="Pfam" id="PF02463">
    <property type="entry name" value="SMC_N"/>
    <property type="match status" value="1"/>
</dbReference>
<dbReference type="PANTHER" id="PTHR11059">
    <property type="entry name" value="DNA REPAIR PROTEIN RECN"/>
    <property type="match status" value="1"/>
</dbReference>
<evidence type="ECO:0000313" key="13">
    <source>
        <dbReference type="Proteomes" id="UP000009877"/>
    </source>
</evidence>
<dbReference type="PIRSF" id="PIRSF003128">
    <property type="entry name" value="RecN"/>
    <property type="match status" value="1"/>
</dbReference>
<dbReference type="SUPFAM" id="SSF52540">
    <property type="entry name" value="P-loop containing nucleoside triphosphate hydrolases"/>
    <property type="match status" value="1"/>
</dbReference>
<dbReference type="GO" id="GO:0006310">
    <property type="term" value="P:DNA recombination"/>
    <property type="evidence" value="ECO:0007669"/>
    <property type="project" value="InterPro"/>
</dbReference>
<evidence type="ECO:0000313" key="12">
    <source>
        <dbReference type="EMBL" id="EME35513.1"/>
    </source>
</evidence>
<evidence type="ECO:0000256" key="3">
    <source>
        <dbReference type="ARBA" id="ARBA00021315"/>
    </source>
</evidence>
<dbReference type="EMBL" id="ANHZ02000035">
    <property type="protein sequence ID" value="EME35513.1"/>
    <property type="molecule type" value="Genomic_DNA"/>
</dbReference>
<evidence type="ECO:0000259" key="11">
    <source>
        <dbReference type="Pfam" id="PF02463"/>
    </source>
</evidence>
<evidence type="ECO:0000256" key="5">
    <source>
        <dbReference type="ARBA" id="ARBA00022763"/>
    </source>
</evidence>
<evidence type="ECO:0000256" key="2">
    <source>
        <dbReference type="ARBA" id="ARBA00009441"/>
    </source>
</evidence>
<evidence type="ECO:0000256" key="1">
    <source>
        <dbReference type="ARBA" id="ARBA00003618"/>
    </source>
</evidence>
<keyword evidence="10" id="KW-0175">Coiled coil</keyword>
<organism evidence="12 13">
    <name type="scientific">Kocuria palustris PEL</name>
    <dbReference type="NCBI Taxonomy" id="1236550"/>
    <lineage>
        <taxon>Bacteria</taxon>
        <taxon>Bacillati</taxon>
        <taxon>Actinomycetota</taxon>
        <taxon>Actinomycetes</taxon>
        <taxon>Micrococcales</taxon>
        <taxon>Micrococcaceae</taxon>
        <taxon>Kocuria</taxon>
    </lineage>
</organism>
<dbReference type="CDD" id="cd03241">
    <property type="entry name" value="ABC_RecN"/>
    <property type="match status" value="1"/>
</dbReference>
<protein>
    <recommendedName>
        <fullName evidence="3 9">DNA repair protein RecN</fullName>
    </recommendedName>
    <alternativeName>
        <fullName evidence="8 9">Recombination protein N</fullName>
    </alternativeName>
</protein>
<keyword evidence="4" id="KW-0547">Nucleotide-binding</keyword>
<dbReference type="PANTHER" id="PTHR11059:SF0">
    <property type="entry name" value="DNA REPAIR PROTEIN RECN"/>
    <property type="match status" value="1"/>
</dbReference>
<dbReference type="STRING" id="71999.KPaMU14_07755"/>
<accession>M2XRT1</accession>
<dbReference type="InterPro" id="IPR004604">
    <property type="entry name" value="DNA_recomb/repair_RecN"/>
</dbReference>
<sequence length="581" mass="61577">MIEEIHIRDLGVITDAVLPLGPGLTILSGETGAGKTMVVTALGMLLGRRADAGAVRVGAEKAVTEAVVNVPSDHAAVALVEDAGGDVDHEQDRASLQLSRTVAATGRSRAHVGGRSAPVARLGELGETLVAVHGQSDQLRLTSAAAQRHALDTFAAVHDTGSARGRKKAAESRGFEELLGEYRAALSSFEAVEAELSEIREKGRERALEAQSLRAALEEIDAVEPVSGEDEALNAESQKLTSLESLRAASMTAHAALSGSEEDPDAASSILLVDRALSALDQEADSDPELEQLAQRVRELSVLTNDVAADLSAYATGLDEDGPARLAEVEARRAALRGLTKTYGADIDEVLAFAETARTRLESLGDDPQREEQLAAQRDQLLEALEAQAGELTQRRRRAAEQLAQEVGTELKALAMPNAALIVSVEPSQRFDRWGRDTVEFLLRAHADASPRPLGKGASGGELSRLMLALEVVLAAVDPVPTFVFDEVDSGVGGKAALEIGRRLKMLARNVQVLVVTHLPQVAAFADEHVLVTKSSDSTVSDVSVLSQDERVIELARMLAGHEDSEAAQEHARELLSDASA</sequence>
<feature type="domain" description="RecF/RecN/SMC N-terminal" evidence="11">
    <location>
        <begin position="2"/>
        <end position="538"/>
    </location>
</feature>
<dbReference type="GO" id="GO:0005524">
    <property type="term" value="F:ATP binding"/>
    <property type="evidence" value="ECO:0007669"/>
    <property type="project" value="UniProtKB-KW"/>
</dbReference>
<dbReference type="GO" id="GO:0006281">
    <property type="term" value="P:DNA repair"/>
    <property type="evidence" value="ECO:0007669"/>
    <property type="project" value="UniProtKB-KW"/>
</dbReference>
<evidence type="ECO:0000256" key="4">
    <source>
        <dbReference type="ARBA" id="ARBA00022741"/>
    </source>
</evidence>
<dbReference type="GO" id="GO:0009432">
    <property type="term" value="P:SOS response"/>
    <property type="evidence" value="ECO:0007669"/>
    <property type="project" value="TreeGrafter"/>
</dbReference>
<proteinExistence type="inferred from homology"/>
<evidence type="ECO:0000256" key="6">
    <source>
        <dbReference type="ARBA" id="ARBA00022840"/>
    </source>
</evidence>
<keyword evidence="7 9" id="KW-0234">DNA repair</keyword>
<name>M2XRT1_9MICC</name>
<gene>
    <name evidence="12" type="ORF">C884_01729</name>
</gene>
<dbReference type="GO" id="GO:0043590">
    <property type="term" value="C:bacterial nucleoid"/>
    <property type="evidence" value="ECO:0007669"/>
    <property type="project" value="TreeGrafter"/>
</dbReference>
<keyword evidence="6" id="KW-0067">ATP-binding</keyword>
<dbReference type="InterPro" id="IPR027417">
    <property type="entry name" value="P-loop_NTPase"/>
</dbReference>
<dbReference type="Gene3D" id="3.40.50.300">
    <property type="entry name" value="P-loop containing nucleotide triphosphate hydrolases"/>
    <property type="match status" value="2"/>
</dbReference>
<dbReference type="Proteomes" id="UP000009877">
    <property type="component" value="Unassembled WGS sequence"/>
</dbReference>
<evidence type="ECO:0000256" key="9">
    <source>
        <dbReference type="PIRNR" id="PIRNR003128"/>
    </source>
</evidence>
<comment type="caution">
    <text evidence="12">The sequence shown here is derived from an EMBL/GenBank/DDBJ whole genome shotgun (WGS) entry which is preliminary data.</text>
</comment>
<dbReference type="NCBIfam" id="TIGR00634">
    <property type="entry name" value="recN"/>
    <property type="match status" value="1"/>
</dbReference>
<evidence type="ECO:0000256" key="7">
    <source>
        <dbReference type="ARBA" id="ARBA00023204"/>
    </source>
</evidence>
<evidence type="ECO:0000256" key="8">
    <source>
        <dbReference type="ARBA" id="ARBA00033408"/>
    </source>
</evidence>
<keyword evidence="13" id="KW-1185">Reference proteome</keyword>
<comment type="similarity">
    <text evidence="2 9">Belongs to the RecN family.</text>
</comment>
<dbReference type="AlphaFoldDB" id="M2XRT1"/>
<reference evidence="12 13" key="1">
    <citation type="journal article" date="2014" name="Genome Announc.">
        <title>Draft Genome Sequence of Kocuria palustris PEL.</title>
        <authorList>
            <person name="Sharma G."/>
            <person name="Khatri I."/>
            <person name="Subramanian S."/>
        </authorList>
    </citation>
    <scope>NUCLEOTIDE SEQUENCE [LARGE SCALE GENOMIC DNA]</scope>
    <source>
        <strain evidence="12 13">PEL</strain>
    </source>
</reference>
<comment type="function">
    <text evidence="1 9">May be involved in recombinational repair of damaged DNA.</text>
</comment>
<evidence type="ECO:0000256" key="10">
    <source>
        <dbReference type="SAM" id="Coils"/>
    </source>
</evidence>
<dbReference type="RefSeq" id="WP_006215833.1">
    <property type="nucleotide sequence ID" value="NZ_ANHZ02000035.1"/>
</dbReference>
<dbReference type="InterPro" id="IPR003395">
    <property type="entry name" value="RecF/RecN/SMC_N"/>
</dbReference>
<keyword evidence="5 9" id="KW-0227">DNA damage</keyword>